<dbReference type="PANTHER" id="PTHR30576:SF0">
    <property type="entry name" value="UNDECAPRENYL-PHOSPHATE N-ACETYLGALACTOSAMINYL 1-PHOSPHATE TRANSFERASE-RELATED"/>
    <property type="match status" value="1"/>
</dbReference>
<dbReference type="AlphaFoldDB" id="X1GEY1"/>
<proteinExistence type="predicted"/>
<reference evidence="2" key="1">
    <citation type="journal article" date="2014" name="Front. Microbiol.">
        <title>High frequency of phylogenetically diverse reductive dehalogenase-homologous genes in deep subseafloor sedimentary metagenomes.</title>
        <authorList>
            <person name="Kawai M."/>
            <person name="Futagami T."/>
            <person name="Toyoda A."/>
            <person name="Takaki Y."/>
            <person name="Nishi S."/>
            <person name="Hori S."/>
            <person name="Arai W."/>
            <person name="Tsubouchi T."/>
            <person name="Morono Y."/>
            <person name="Uchiyama I."/>
            <person name="Ito T."/>
            <person name="Fujiyama A."/>
            <person name="Inagaki F."/>
            <person name="Takami H."/>
        </authorList>
    </citation>
    <scope>NUCLEOTIDE SEQUENCE</scope>
    <source>
        <strain evidence="2">Expedition CK06-06</strain>
    </source>
</reference>
<sequence length="166" mass="19215">MIFRQERAGKDGKPFIFYKFRTMRVDVEPFGSSPKTSDDPRLTRVGKFLREYSLDELPQLFNILKGDMSIIGPRPLYVSQMAEWDERQKKRLLVKPGLTGLAQISGRGQLTREEKLELDVKYVETAGFLTDIKIILATIAQVFGRKNIYEKRYSKTELTRGQAHKK</sequence>
<dbReference type="InterPro" id="IPR003362">
    <property type="entry name" value="Bact_transf"/>
</dbReference>
<name>X1GEY1_9ZZZZ</name>
<dbReference type="PANTHER" id="PTHR30576">
    <property type="entry name" value="COLANIC BIOSYNTHESIS UDP-GLUCOSE LIPID CARRIER TRANSFERASE"/>
    <property type="match status" value="1"/>
</dbReference>
<accession>X1GEY1</accession>
<dbReference type="GO" id="GO:0016780">
    <property type="term" value="F:phosphotransferase activity, for other substituted phosphate groups"/>
    <property type="evidence" value="ECO:0007669"/>
    <property type="project" value="TreeGrafter"/>
</dbReference>
<comment type="caution">
    <text evidence="2">The sequence shown here is derived from an EMBL/GenBank/DDBJ whole genome shotgun (WGS) entry which is preliminary data.</text>
</comment>
<feature type="domain" description="Bacterial sugar transferase" evidence="1">
    <location>
        <begin position="2"/>
        <end position="143"/>
    </location>
</feature>
<dbReference type="Pfam" id="PF02397">
    <property type="entry name" value="Bac_transf"/>
    <property type="match status" value="1"/>
</dbReference>
<gene>
    <name evidence="2" type="ORF">S03H2_36422</name>
</gene>
<protein>
    <recommendedName>
        <fullName evidence="1">Bacterial sugar transferase domain-containing protein</fullName>
    </recommendedName>
</protein>
<evidence type="ECO:0000313" key="2">
    <source>
        <dbReference type="EMBL" id="GAH55777.1"/>
    </source>
</evidence>
<organism evidence="2">
    <name type="scientific">marine sediment metagenome</name>
    <dbReference type="NCBI Taxonomy" id="412755"/>
    <lineage>
        <taxon>unclassified sequences</taxon>
        <taxon>metagenomes</taxon>
        <taxon>ecological metagenomes</taxon>
    </lineage>
</organism>
<dbReference type="EMBL" id="BARU01022346">
    <property type="protein sequence ID" value="GAH55777.1"/>
    <property type="molecule type" value="Genomic_DNA"/>
</dbReference>
<evidence type="ECO:0000259" key="1">
    <source>
        <dbReference type="Pfam" id="PF02397"/>
    </source>
</evidence>